<accession>A0ABS6H0S8</accession>
<organism evidence="5 6">
    <name type="scientific">Falsiroseomonas oleicola</name>
    <dbReference type="NCBI Taxonomy" id="2801474"/>
    <lineage>
        <taxon>Bacteria</taxon>
        <taxon>Pseudomonadati</taxon>
        <taxon>Pseudomonadota</taxon>
        <taxon>Alphaproteobacteria</taxon>
        <taxon>Acetobacterales</taxon>
        <taxon>Roseomonadaceae</taxon>
        <taxon>Falsiroseomonas</taxon>
    </lineage>
</organism>
<dbReference type="PROSITE" id="PS50949">
    <property type="entry name" value="HTH_GNTR"/>
    <property type="match status" value="1"/>
</dbReference>
<dbReference type="Pfam" id="PF00392">
    <property type="entry name" value="GntR"/>
    <property type="match status" value="1"/>
</dbReference>
<reference evidence="5 6" key="1">
    <citation type="submission" date="2021-01" db="EMBL/GenBank/DDBJ databases">
        <title>Roseomonas sp. nov, a bacterium isolated from an oil production mixture in Yumen Oilfield.</title>
        <authorList>
            <person name="Wu D."/>
        </authorList>
    </citation>
    <scope>NUCLEOTIDE SEQUENCE [LARGE SCALE GENOMIC DNA]</scope>
    <source>
        <strain evidence="5 6">ROY-5-3</strain>
    </source>
</reference>
<keyword evidence="1" id="KW-0805">Transcription regulation</keyword>
<keyword evidence="3" id="KW-0804">Transcription</keyword>
<dbReference type="Pfam" id="PF07729">
    <property type="entry name" value="FCD"/>
    <property type="match status" value="1"/>
</dbReference>
<gene>
    <name evidence="5" type="ORF">JJQ90_01045</name>
</gene>
<dbReference type="SMART" id="SM00895">
    <property type="entry name" value="FCD"/>
    <property type="match status" value="1"/>
</dbReference>
<dbReference type="InterPro" id="IPR000524">
    <property type="entry name" value="Tscrpt_reg_HTH_GntR"/>
</dbReference>
<evidence type="ECO:0000313" key="6">
    <source>
        <dbReference type="Proteomes" id="UP000689967"/>
    </source>
</evidence>
<protein>
    <submittedName>
        <fullName evidence="5">FadR family transcriptional regulator</fullName>
    </submittedName>
</protein>
<keyword evidence="6" id="KW-1185">Reference proteome</keyword>
<dbReference type="PANTHER" id="PTHR43537">
    <property type="entry name" value="TRANSCRIPTIONAL REGULATOR, GNTR FAMILY"/>
    <property type="match status" value="1"/>
</dbReference>
<dbReference type="CDD" id="cd07377">
    <property type="entry name" value="WHTH_GntR"/>
    <property type="match status" value="1"/>
</dbReference>
<dbReference type="Proteomes" id="UP000689967">
    <property type="component" value="Unassembled WGS sequence"/>
</dbReference>
<evidence type="ECO:0000259" key="4">
    <source>
        <dbReference type="PROSITE" id="PS50949"/>
    </source>
</evidence>
<dbReference type="InterPro" id="IPR011711">
    <property type="entry name" value="GntR_C"/>
</dbReference>
<feature type="domain" description="HTH gntR-type" evidence="4">
    <location>
        <begin position="5"/>
        <end position="74"/>
    </location>
</feature>
<dbReference type="SMART" id="SM00345">
    <property type="entry name" value="HTH_GNTR"/>
    <property type="match status" value="1"/>
</dbReference>
<dbReference type="RefSeq" id="WP_216872622.1">
    <property type="nucleotide sequence ID" value="NZ_JAERQM010000001.1"/>
</dbReference>
<proteinExistence type="predicted"/>
<dbReference type="EMBL" id="JAERQM010000001">
    <property type="protein sequence ID" value="MBU8542269.1"/>
    <property type="molecule type" value="Genomic_DNA"/>
</dbReference>
<name>A0ABS6H0S8_9PROT</name>
<dbReference type="PANTHER" id="PTHR43537:SF5">
    <property type="entry name" value="UXU OPERON TRANSCRIPTIONAL REGULATOR"/>
    <property type="match status" value="1"/>
</dbReference>
<evidence type="ECO:0000256" key="2">
    <source>
        <dbReference type="ARBA" id="ARBA00023125"/>
    </source>
</evidence>
<sequence length="230" mass="24984">MLEPRGVLPQLRAWLAGHGLMGAALPDDGRLPPEREIAARLGVNRGEVRKALAVLEAEGQVWRHVGKGTFATRAQPAPGVPGRPDIRDLAQDTSPPAAMEARLIVEPELARLAALRATAAQIAELRRLAATARAAPSWAAYEEADFRLHELIAEASGNRLMLEVERLVNGVRRAVVWGHLARRPEGPSADYHSFDEHDAIIAAIASRDRRGAAEAMRRHLESTARALAED</sequence>
<comment type="caution">
    <text evidence="5">The sequence shown here is derived from an EMBL/GenBank/DDBJ whole genome shotgun (WGS) entry which is preliminary data.</text>
</comment>
<evidence type="ECO:0000256" key="1">
    <source>
        <dbReference type="ARBA" id="ARBA00023015"/>
    </source>
</evidence>
<evidence type="ECO:0000313" key="5">
    <source>
        <dbReference type="EMBL" id="MBU8542269.1"/>
    </source>
</evidence>
<keyword evidence="2" id="KW-0238">DNA-binding</keyword>
<evidence type="ECO:0000256" key="3">
    <source>
        <dbReference type="ARBA" id="ARBA00023163"/>
    </source>
</evidence>